<dbReference type="EMBL" id="CYTV01000001">
    <property type="protein sequence ID" value="CUI43819.1"/>
    <property type="molecule type" value="Genomic_DNA"/>
</dbReference>
<accession>A0A0M7CVA0</accession>
<protein>
    <submittedName>
        <fullName evidence="1">Uncharacterized protein</fullName>
    </submittedName>
</protein>
<dbReference type="Proteomes" id="UP000053096">
    <property type="component" value="Unassembled WGS sequence"/>
</dbReference>
<name>A0A0M7CVA0_9BORD</name>
<sequence>MVARGHRQSSKFCAIFFCPRGGQAQAPSVRTRPNLGQKAGHAASKQCAVPARHECCGRHATVCLNGAKSVANCWRCSGCFRQKGVGLMAPSAARCRQTGVFGTHACGGRPLAAAGIWACFVMIETRDYSWRLVTRRRLMKNQISAGSATACLGVQAAAIGLRTAMWASLGRLAPGSLPGDSVFLLCFEKRHRLRAAFFSPEGLTLSV</sequence>
<reference evidence="1 2" key="1">
    <citation type="submission" date="2015-09" db="EMBL/GenBank/DDBJ databases">
        <authorList>
            <person name="Jackson K.R."/>
            <person name="Lunt B.L."/>
            <person name="Fisher J.N.B."/>
            <person name="Gardner A.V."/>
            <person name="Bailey M.E."/>
            <person name="Deus L.M."/>
            <person name="Earl A.S."/>
            <person name="Gibby P.D."/>
            <person name="Hartmann K.A."/>
            <person name="Liu J.E."/>
            <person name="Manci A.M."/>
            <person name="Nielsen D.A."/>
            <person name="Solomon M.B."/>
            <person name="Breakwell D.P."/>
            <person name="Burnett S.H."/>
            <person name="Grose J.H."/>
        </authorList>
    </citation>
    <scope>NUCLEOTIDE SEQUENCE [LARGE SCALE GENOMIC DNA]</scope>
    <source>
        <strain evidence="1 2">2789STDY5608636</strain>
    </source>
</reference>
<evidence type="ECO:0000313" key="1">
    <source>
        <dbReference type="EMBL" id="CUI43819.1"/>
    </source>
</evidence>
<evidence type="ECO:0000313" key="2">
    <source>
        <dbReference type="Proteomes" id="UP000053096"/>
    </source>
</evidence>
<organism evidence="1 2">
    <name type="scientific">Bordetella pseudohinzii</name>
    <dbReference type="NCBI Taxonomy" id="1331258"/>
    <lineage>
        <taxon>Bacteria</taxon>
        <taxon>Pseudomonadati</taxon>
        <taxon>Pseudomonadota</taxon>
        <taxon>Betaproteobacteria</taxon>
        <taxon>Burkholderiales</taxon>
        <taxon>Alcaligenaceae</taxon>
        <taxon>Bordetella</taxon>
    </lineage>
</organism>
<proteinExistence type="predicted"/>
<dbReference type="AlphaFoldDB" id="A0A0M7CVA0"/>
<gene>
    <name evidence="1" type="ORF">ERS370011_00608</name>
</gene>